<keyword evidence="5 6" id="KW-0472">Membrane</keyword>
<comment type="subcellular location">
    <subcellularLocation>
        <location evidence="1">Cell membrane</location>
        <topology evidence="1">Multi-pass membrane protein</topology>
    </subcellularLocation>
</comment>
<gene>
    <name evidence="8" type="ORF">SAMEA4412665_00253</name>
</gene>
<evidence type="ECO:0000256" key="5">
    <source>
        <dbReference type="ARBA" id="ARBA00023136"/>
    </source>
</evidence>
<dbReference type="PANTHER" id="PTHR35007:SF3">
    <property type="entry name" value="POSSIBLE CONSERVED ALANINE RICH MEMBRANE PROTEIN"/>
    <property type="match status" value="1"/>
</dbReference>
<evidence type="ECO:0000256" key="1">
    <source>
        <dbReference type="ARBA" id="ARBA00004651"/>
    </source>
</evidence>
<evidence type="ECO:0000259" key="7">
    <source>
        <dbReference type="Pfam" id="PF00482"/>
    </source>
</evidence>
<evidence type="ECO:0000256" key="2">
    <source>
        <dbReference type="ARBA" id="ARBA00022475"/>
    </source>
</evidence>
<dbReference type="KEGG" id="cgrn:4412665_00253"/>
<proteinExistence type="predicted"/>
<organism evidence="8 9">
    <name type="scientific">Cutibacterium granulosum</name>
    <dbReference type="NCBI Taxonomy" id="33011"/>
    <lineage>
        <taxon>Bacteria</taxon>
        <taxon>Bacillati</taxon>
        <taxon>Actinomycetota</taxon>
        <taxon>Actinomycetes</taxon>
        <taxon>Propionibacteriales</taxon>
        <taxon>Propionibacteriaceae</taxon>
        <taxon>Cutibacterium</taxon>
    </lineage>
</organism>
<dbReference type="GO" id="GO:0005886">
    <property type="term" value="C:plasma membrane"/>
    <property type="evidence" value="ECO:0007669"/>
    <property type="project" value="UniProtKB-SubCell"/>
</dbReference>
<name>A0A239W5P3_9ACTN</name>
<keyword evidence="4 6" id="KW-1133">Transmembrane helix</keyword>
<dbReference type="AlphaFoldDB" id="A0A239W5P3"/>
<evidence type="ECO:0000256" key="6">
    <source>
        <dbReference type="SAM" id="Phobius"/>
    </source>
</evidence>
<evidence type="ECO:0000256" key="3">
    <source>
        <dbReference type="ARBA" id="ARBA00022692"/>
    </source>
</evidence>
<reference evidence="8 9" key="1">
    <citation type="submission" date="2017-06" db="EMBL/GenBank/DDBJ databases">
        <authorList>
            <consortium name="Pathogen Informatics"/>
        </authorList>
    </citation>
    <scope>NUCLEOTIDE SEQUENCE [LARGE SCALE GENOMIC DNA]</scope>
    <source>
        <strain evidence="8 9">NCTC11865</strain>
    </source>
</reference>
<dbReference type="Proteomes" id="UP000215332">
    <property type="component" value="Chromosome 1"/>
</dbReference>
<feature type="transmembrane region" description="Helical" evidence="6">
    <location>
        <begin position="215"/>
        <end position="240"/>
    </location>
</feature>
<evidence type="ECO:0000313" key="9">
    <source>
        <dbReference type="Proteomes" id="UP000215332"/>
    </source>
</evidence>
<dbReference type="InterPro" id="IPR018076">
    <property type="entry name" value="T2SS_GspF_dom"/>
</dbReference>
<dbReference type="Pfam" id="PF00482">
    <property type="entry name" value="T2SSF"/>
    <property type="match status" value="1"/>
</dbReference>
<dbReference type="PANTHER" id="PTHR35007">
    <property type="entry name" value="INTEGRAL MEMBRANE PROTEIN-RELATED"/>
    <property type="match status" value="1"/>
</dbReference>
<accession>A0A239W5P3</accession>
<sequence length="243" mass="25446">MNTILAVLSAVAVYVGIAPSPSRRVQRAARRSVPHWAEPVRGAPARSVRVGVGVLTGALVFLVAELPMWISSVVAVVVGAGAMIGAGKLETTSYRRRIEQRIATLPDVLTLLAGALEAGVPLRRATAEVADAITGVCAADLTLVSSRVAVGVSDARAWAELADEPGWHEIATDVSRAVNSGEGVAQMLRVHAEQMRRHACEQVEKKARKAGVDAIIPLAVCHLPAFILVGVVPIIAGTILKVT</sequence>
<protein>
    <submittedName>
        <fullName evidence="8">Flp pilus assembly protein TadB</fullName>
    </submittedName>
</protein>
<feature type="domain" description="Type II secretion system protein GspF" evidence="7">
    <location>
        <begin position="109"/>
        <end position="231"/>
    </location>
</feature>
<feature type="transmembrane region" description="Helical" evidence="6">
    <location>
        <begin position="68"/>
        <end position="87"/>
    </location>
</feature>
<keyword evidence="3 6" id="KW-0812">Transmembrane</keyword>
<evidence type="ECO:0000313" key="8">
    <source>
        <dbReference type="EMBL" id="SNV29288.1"/>
    </source>
</evidence>
<evidence type="ECO:0000256" key="4">
    <source>
        <dbReference type="ARBA" id="ARBA00022989"/>
    </source>
</evidence>
<dbReference type="RefSeq" id="WP_023034508.1">
    <property type="nucleotide sequence ID" value="NZ_CALTUW010000006.1"/>
</dbReference>
<keyword evidence="2" id="KW-1003">Cell membrane</keyword>
<dbReference type="EMBL" id="LT906441">
    <property type="protein sequence ID" value="SNV29288.1"/>
    <property type="molecule type" value="Genomic_DNA"/>
</dbReference>
<dbReference type="eggNOG" id="COG2064">
    <property type="taxonomic scope" value="Bacteria"/>
</dbReference>